<dbReference type="EMBL" id="LJEX02000175">
    <property type="protein sequence ID" value="OCO78360.1"/>
    <property type="molecule type" value="Genomic_DNA"/>
</dbReference>
<comment type="caution">
    <text evidence="1">The sequence shown here is derived from an EMBL/GenBank/DDBJ whole genome shotgun (WGS) entry which is preliminary data.</text>
</comment>
<gene>
    <name evidence="1" type="ORF">AN695_0226905</name>
</gene>
<evidence type="ECO:0000313" key="1">
    <source>
        <dbReference type="EMBL" id="OCO78360.1"/>
    </source>
</evidence>
<proteinExistence type="predicted"/>
<evidence type="ECO:0000313" key="2">
    <source>
        <dbReference type="Proteomes" id="UP000050489"/>
    </source>
</evidence>
<organism evidence="1 2">
    <name type="scientific">Serratia marcescens</name>
    <dbReference type="NCBI Taxonomy" id="615"/>
    <lineage>
        <taxon>Bacteria</taxon>
        <taxon>Pseudomonadati</taxon>
        <taxon>Pseudomonadota</taxon>
        <taxon>Gammaproteobacteria</taxon>
        <taxon>Enterobacterales</taxon>
        <taxon>Yersiniaceae</taxon>
        <taxon>Serratia</taxon>
    </lineage>
</organism>
<dbReference type="AlphaFoldDB" id="A0A6H2ZVU9"/>
<name>A0A6H2ZVU9_SERMA</name>
<dbReference type="Proteomes" id="UP000050489">
    <property type="component" value="Unassembled WGS sequence"/>
</dbReference>
<reference evidence="2" key="1">
    <citation type="submission" date="2016-04" db="EMBL/GenBank/DDBJ databases">
        <authorList>
            <person name="Osei Sekyere J."/>
            <person name="Sivertsen A."/>
            <person name="Pedersen A.T."/>
            <person name="Sundsfjord A."/>
        </authorList>
    </citation>
    <scope>NUCLEOTIDE SEQUENCE [LARGE SCALE GENOMIC DNA]</scope>
    <source>
        <strain evidence="2">945174350</strain>
    </source>
</reference>
<accession>A0A6H2ZVU9</accession>
<sequence length="76" mass="8821">MASGIANLVYMPNGLLNSMFFDDIFEFAFFVMSMNDLNISLFGDVWYVKNIMKSGMQPARAMRKNFFQAYMSSFIF</sequence>
<protein>
    <submittedName>
        <fullName evidence="1">Uncharacterized protein</fullName>
    </submittedName>
</protein>